<dbReference type="Pfam" id="PF22666">
    <property type="entry name" value="Glyco_hydro_2_N2"/>
    <property type="match status" value="1"/>
</dbReference>
<dbReference type="Gene3D" id="2.60.120.200">
    <property type="match status" value="1"/>
</dbReference>
<protein>
    <submittedName>
        <fullName evidence="8">Glycoside hydrolase family 2</fullName>
    </submittedName>
</protein>
<dbReference type="RefSeq" id="WP_252168665.1">
    <property type="nucleotide sequence ID" value="NZ_CP084931.1"/>
</dbReference>
<evidence type="ECO:0000313" key="8">
    <source>
        <dbReference type="EMBL" id="USI74851.1"/>
    </source>
</evidence>
<dbReference type="InterPro" id="IPR017853">
    <property type="entry name" value="GH"/>
</dbReference>
<evidence type="ECO:0000259" key="5">
    <source>
        <dbReference type="Pfam" id="PF00703"/>
    </source>
</evidence>
<dbReference type="GO" id="GO:0016787">
    <property type="term" value="F:hydrolase activity"/>
    <property type="evidence" value="ECO:0007669"/>
    <property type="project" value="UniProtKB-KW"/>
</dbReference>
<feature type="domain" description="Beta-mannosidase-like galactose-binding" evidence="7">
    <location>
        <begin position="291"/>
        <end position="454"/>
    </location>
</feature>
<comment type="similarity">
    <text evidence="1">Belongs to the glycosyl hydrolase 2 family.</text>
</comment>
<feature type="domain" description="Glycoside hydrolase family 2 immunoglobulin-like beta-sandwich" evidence="5">
    <location>
        <begin position="478"/>
        <end position="578"/>
    </location>
</feature>
<dbReference type="Gene3D" id="2.60.40.10">
    <property type="entry name" value="Immunoglobulins"/>
    <property type="match status" value="3"/>
</dbReference>
<organism evidence="8 9">
    <name type="scientific">Sphingomonas morindae</name>
    <dbReference type="NCBI Taxonomy" id="1541170"/>
    <lineage>
        <taxon>Bacteria</taxon>
        <taxon>Pseudomonadati</taxon>
        <taxon>Pseudomonadota</taxon>
        <taxon>Alphaproteobacteria</taxon>
        <taxon>Sphingomonadales</taxon>
        <taxon>Sphingomonadaceae</taxon>
        <taxon>Sphingomonas</taxon>
    </lineage>
</organism>
<proteinExistence type="inferred from homology"/>
<dbReference type="InterPro" id="IPR054593">
    <property type="entry name" value="Beta-mannosidase-like_N2"/>
</dbReference>
<name>A0ABY4XD02_9SPHN</name>
<evidence type="ECO:0000259" key="7">
    <source>
        <dbReference type="Pfam" id="PF22666"/>
    </source>
</evidence>
<dbReference type="EMBL" id="CP084931">
    <property type="protein sequence ID" value="USI74851.1"/>
    <property type="molecule type" value="Genomic_DNA"/>
</dbReference>
<dbReference type="InterPro" id="IPR006102">
    <property type="entry name" value="Ig-like_GH2"/>
</dbReference>
<evidence type="ECO:0000256" key="4">
    <source>
        <dbReference type="SAM" id="MobiDB-lite"/>
    </source>
</evidence>
<dbReference type="InterPro" id="IPR013783">
    <property type="entry name" value="Ig-like_fold"/>
</dbReference>
<dbReference type="InterPro" id="IPR041351">
    <property type="entry name" value="Ig_GlcNase"/>
</dbReference>
<evidence type="ECO:0000256" key="1">
    <source>
        <dbReference type="ARBA" id="ARBA00007401"/>
    </source>
</evidence>
<sequence>MGWGWRAAGLALVPALAVAQQVEWPSPRLPQPRLAVIGPYNAVFLAGGDGIARPAQGYTPGDPLPEAALWSLRAWVRVDRSMPGLVAVAGIGTAADPARRLLALRDGQPLLAIGAAQVAGGPRLAPGGWHHIAARVDHGLARLYVDGRPVAQGPVPETRPEAAVLIGPRAPGTPGFAGAVAGFVYAPGALGEERLAAEAAAPPDAALIAFEEGAAHWPLQVRTQYGQTAPQPAWTLPRGLAPPSRPEAHPVPASPALAPAADGWRLVQGWRMAAAPDVAADGARLSRAEFDAAHWLAATVPGTALTTLVDRGVYPDPRIGLNNLAIPERLAHQDYWYRSVFTLPATPAGRHRWLAFDGINYAAQIWVNGQALGTMKGAFARGRFDATALLRPGRNAVAVRVSPPPHPGLPHEQSMTAGRGENGGAMQIDGPTFSATESWDWIPGVRDRNTGLWQPVRLGETGALTLGDPQILTTLPEPDLSVAEVHLAVPVTNAGPTPRRATVRAGFDSVAVERTVRLAPGESVTVRFDPDDFPQLRVHHPRLWWPNGYGDPALHDLHLAVAEGDAESDRRSLRFGMRSLSYELSSLDSAGDLRRIEVDQARARLLGTPIIDERHASLRKVAGGWADSLFPGAERSPAVRPGRSDPRLAPHLVLRVNGVPIAARGGNWGMDEMMKRVDRARLEPYFRLHREAGLNIIRNWMGQSSEEAFYALADEYGLMVLNDFWESTQDNDAEAEDVPLFLANARDTIRRFRTHASIVLWIGRNEGVPQPILEDALQALAWEEDGTRLYKGNSRIINLAGSGPYDWRPPEGYFTDFAKGFAVEVGTPSFPTREAWARAIPAPDRWPINDSWAYHDWHQERAVAVTGFMDALATRFGAAANLADFERKAQMLNYESYRAIFEGFNAGLWTTNSGRLLWMSHPAWPSADFQIYSWDYDTHAAFYGTKKGAEPVHVQMNLPDHAILMVNTAPRPLTGVEVRAHIVSLDNRPLLDRVARLDVPANGTATALRLDLAPALATGPVLVRLEARDAAGARIADNFYWQAATPAGLRPLTALKPATVTATVAPDPAPAAGDQPERALRITLANDGAVPALLAKLTAFDAAGAQILPAYFSDNYVSLLPGERRTVTLRYPAARGTATLRLRGWNIADQPLR</sequence>
<dbReference type="Gene3D" id="2.60.120.260">
    <property type="entry name" value="Galactose-binding domain-like"/>
    <property type="match status" value="1"/>
</dbReference>
<keyword evidence="2 8" id="KW-0378">Hydrolase</keyword>
<dbReference type="Pfam" id="PF00703">
    <property type="entry name" value="Glyco_hydro_2"/>
    <property type="match status" value="1"/>
</dbReference>
<dbReference type="InterPro" id="IPR043534">
    <property type="entry name" value="EBDG/EBM"/>
</dbReference>
<accession>A0ABY4XD02</accession>
<dbReference type="SUPFAM" id="SSF49899">
    <property type="entry name" value="Concanavalin A-like lectins/glucanases"/>
    <property type="match status" value="1"/>
</dbReference>
<dbReference type="SUPFAM" id="SSF49303">
    <property type="entry name" value="beta-Galactosidase/glucuronidase domain"/>
    <property type="match status" value="3"/>
</dbReference>
<dbReference type="SUPFAM" id="SSF49785">
    <property type="entry name" value="Galactose-binding domain-like"/>
    <property type="match status" value="1"/>
</dbReference>
<dbReference type="PANTHER" id="PTHR43536">
    <property type="entry name" value="MANNOSYLGLYCOPROTEIN ENDO-BETA-MANNOSIDASE"/>
    <property type="match status" value="1"/>
</dbReference>
<dbReference type="Proteomes" id="UP001056937">
    <property type="component" value="Chromosome 2"/>
</dbReference>
<dbReference type="Pfam" id="PF18368">
    <property type="entry name" value="Ig_GlcNase"/>
    <property type="match status" value="1"/>
</dbReference>
<gene>
    <name evidence="8" type="ORF">LHA26_16885</name>
</gene>
<dbReference type="InterPro" id="IPR013320">
    <property type="entry name" value="ConA-like_dom_sf"/>
</dbReference>
<keyword evidence="3" id="KW-0326">Glycosidase</keyword>
<dbReference type="InterPro" id="IPR036156">
    <property type="entry name" value="Beta-gal/glucu_dom_sf"/>
</dbReference>
<reference evidence="8" key="1">
    <citation type="journal article" date="2022" name="Toxins">
        <title>Genomic Analysis of Sphingopyxis sp. USTB-05 for Biodegrading Cyanobacterial Hepatotoxins.</title>
        <authorList>
            <person name="Liu C."/>
            <person name="Xu Q."/>
            <person name="Zhao Z."/>
            <person name="Zhang H."/>
            <person name="Liu X."/>
            <person name="Yin C."/>
            <person name="Liu Y."/>
            <person name="Yan H."/>
        </authorList>
    </citation>
    <scope>NUCLEOTIDE SEQUENCE</scope>
    <source>
        <strain evidence="8">NBD5</strain>
    </source>
</reference>
<evidence type="ECO:0000256" key="2">
    <source>
        <dbReference type="ARBA" id="ARBA00022801"/>
    </source>
</evidence>
<dbReference type="InterPro" id="IPR008979">
    <property type="entry name" value="Galactose-bd-like_sf"/>
</dbReference>
<feature type="domain" description="Exo-beta-D-glucosaminidase Ig-fold" evidence="6">
    <location>
        <begin position="1038"/>
        <end position="1147"/>
    </location>
</feature>
<evidence type="ECO:0000259" key="6">
    <source>
        <dbReference type="Pfam" id="PF18368"/>
    </source>
</evidence>
<evidence type="ECO:0000313" key="9">
    <source>
        <dbReference type="Proteomes" id="UP001056937"/>
    </source>
</evidence>
<evidence type="ECO:0000256" key="3">
    <source>
        <dbReference type="ARBA" id="ARBA00023295"/>
    </source>
</evidence>
<dbReference type="PANTHER" id="PTHR43536:SF1">
    <property type="entry name" value="MANNOSYLGLYCOPROTEIN ENDO-BETA-MANNOSIDASE"/>
    <property type="match status" value="1"/>
</dbReference>
<dbReference type="Gene3D" id="3.20.20.80">
    <property type="entry name" value="Glycosidases"/>
    <property type="match status" value="1"/>
</dbReference>
<keyword evidence="9" id="KW-1185">Reference proteome</keyword>
<dbReference type="SUPFAM" id="SSF51445">
    <property type="entry name" value="(Trans)glycosidases"/>
    <property type="match status" value="1"/>
</dbReference>
<dbReference type="Pfam" id="PF13385">
    <property type="entry name" value="Laminin_G_3"/>
    <property type="match status" value="1"/>
</dbReference>
<feature type="region of interest" description="Disordered" evidence="4">
    <location>
        <begin position="230"/>
        <end position="254"/>
    </location>
</feature>